<keyword evidence="6" id="KW-1185">Reference proteome</keyword>
<dbReference type="EMBL" id="CAJJDP010000040">
    <property type="protein sequence ID" value="CAD8161928.1"/>
    <property type="molecule type" value="Genomic_DNA"/>
</dbReference>
<evidence type="ECO:0000313" key="5">
    <source>
        <dbReference type="EMBL" id="CAD8161928.1"/>
    </source>
</evidence>
<evidence type="ECO:0000256" key="2">
    <source>
        <dbReference type="ARBA" id="ARBA00022803"/>
    </source>
</evidence>
<reference evidence="5" key="1">
    <citation type="submission" date="2021-01" db="EMBL/GenBank/DDBJ databases">
        <authorList>
            <consortium name="Genoscope - CEA"/>
            <person name="William W."/>
        </authorList>
    </citation>
    <scope>NUCLEOTIDE SEQUENCE</scope>
</reference>
<organism evidence="5 6">
    <name type="scientific">Paramecium octaurelia</name>
    <dbReference type="NCBI Taxonomy" id="43137"/>
    <lineage>
        <taxon>Eukaryota</taxon>
        <taxon>Sar</taxon>
        <taxon>Alveolata</taxon>
        <taxon>Ciliophora</taxon>
        <taxon>Intramacronucleata</taxon>
        <taxon>Oligohymenophorea</taxon>
        <taxon>Peniculida</taxon>
        <taxon>Parameciidae</taxon>
        <taxon>Paramecium</taxon>
    </lineage>
</organism>
<dbReference type="AlphaFoldDB" id="A0A8S1UAR8"/>
<feature type="repeat" description="TPR" evidence="3">
    <location>
        <begin position="182"/>
        <end position="215"/>
    </location>
</feature>
<dbReference type="PROSITE" id="PS50293">
    <property type="entry name" value="TPR_REGION"/>
    <property type="match status" value="1"/>
</dbReference>
<sequence>MSSQIFDDDSDEDGGKYGSKEYIYNTDNQNFSRAAVHLKFGEKNKAQNILEFMYQTGIDEIKNDKQRALYIFNELTKQKTSFIKSINLYFAKVQYFIDNRHKFILTQMITLKQYRVQIKSLKLIQISIPPKYIIQRVKITLSLGISHFKLNQNIKALQDFEKVKLKKDEIEDKENLFLLRGVRQYLTIGNLYLQANKLDEALQDFNEAVILLPDISECWYKRGKVFELMEYYERSIEDYRKAISLAPQDPLSSASLGQLFFLLKDHKQAQIYLEMAETNLLNLTSSTLAVLNLTQENVKYIKLKVKLLQNINTGLNQIKDEMYMFTKNNTLYSQESSEYAQKISQCEIQIKNSLRNSSFEGTSQSSSDILQLCQKISQEVQQLSEKIRMLEQQQRINQNQIQILMEQEPFVIQQELIQLEKSDNMYLYYRSVFWRLYNYLQAMSLISTNLIQFNSDTLIETNSEKILNILQTVVNVSNAITGFIPIVGAAFNIINSALDFGVEQMKNKKFKNRMMNLASILQRFAVTPSELEREIQFASIYLAKSLQVEPYIDQQSKYYSFIIELSRQEGKFEKNAENPYWKKGVEHSLIILKYLEDNCQRILQTQQKMNLRAIIVEAISIADQKIKTFQQINYQRDIKVQKQQCCQIQ</sequence>
<gene>
    <name evidence="5" type="ORF">POCTA_138.1.T0400297</name>
</gene>
<dbReference type="InterPro" id="IPR050498">
    <property type="entry name" value="Ycf3"/>
</dbReference>
<dbReference type="Proteomes" id="UP000683925">
    <property type="component" value="Unassembled WGS sequence"/>
</dbReference>
<evidence type="ECO:0008006" key="7">
    <source>
        <dbReference type="Google" id="ProtNLM"/>
    </source>
</evidence>
<dbReference type="OrthoDB" id="327581at2759"/>
<evidence type="ECO:0000256" key="3">
    <source>
        <dbReference type="PROSITE-ProRule" id="PRU00339"/>
    </source>
</evidence>
<evidence type="ECO:0000313" key="6">
    <source>
        <dbReference type="Proteomes" id="UP000683925"/>
    </source>
</evidence>
<dbReference type="Pfam" id="PF13181">
    <property type="entry name" value="TPR_8"/>
    <property type="match status" value="2"/>
</dbReference>
<name>A0A8S1UAR8_PAROT</name>
<keyword evidence="1" id="KW-0677">Repeat</keyword>
<evidence type="ECO:0000256" key="4">
    <source>
        <dbReference type="SAM" id="Coils"/>
    </source>
</evidence>
<proteinExistence type="predicted"/>
<evidence type="ECO:0000256" key="1">
    <source>
        <dbReference type="ARBA" id="ARBA00022737"/>
    </source>
</evidence>
<dbReference type="InterPro" id="IPR019734">
    <property type="entry name" value="TPR_rpt"/>
</dbReference>
<dbReference type="PANTHER" id="PTHR44858">
    <property type="entry name" value="TETRATRICOPEPTIDE REPEAT PROTEIN 6"/>
    <property type="match status" value="1"/>
</dbReference>
<keyword evidence="2 3" id="KW-0802">TPR repeat</keyword>
<keyword evidence="4" id="KW-0175">Coiled coil</keyword>
<protein>
    <recommendedName>
        <fullName evidence="7">Tetratricopeptide repeat protein</fullName>
    </recommendedName>
</protein>
<feature type="repeat" description="TPR" evidence="3">
    <location>
        <begin position="216"/>
        <end position="249"/>
    </location>
</feature>
<dbReference type="SMART" id="SM00028">
    <property type="entry name" value="TPR"/>
    <property type="match status" value="4"/>
</dbReference>
<dbReference type="PROSITE" id="PS50005">
    <property type="entry name" value="TPR"/>
    <property type="match status" value="2"/>
</dbReference>
<feature type="coiled-coil region" evidence="4">
    <location>
        <begin position="373"/>
        <end position="400"/>
    </location>
</feature>
<dbReference type="PANTHER" id="PTHR44858:SF1">
    <property type="entry name" value="UDP-N-ACETYLGLUCOSAMINE--PEPTIDE N-ACETYLGLUCOSAMINYLTRANSFERASE SPINDLY-RELATED"/>
    <property type="match status" value="1"/>
</dbReference>
<comment type="caution">
    <text evidence="5">The sequence shown here is derived from an EMBL/GenBank/DDBJ whole genome shotgun (WGS) entry which is preliminary data.</text>
</comment>
<accession>A0A8S1UAR8</accession>